<sequence>MPIRLTLLMGVFLLPCGALQGEDSTDQQYPESLERELEILVREGAADSSDLTRLLRMSGLYLDLGYGVYLDREQKLAAFQEGARLAQKAFGLRESSADAHFLYAANLGSAAELEGLVSAALTIQKLKKHVNRVLELDPNNVQAHHMLGRMYEELPWVLGGDQKVAGEHLKKAVSLDSRYAPAGLDLAKWYLKHGQHLEAVRELTRVVNTPPLKKRWIWERIHRPEAQALLQQTLRQVDVDRSNAHP</sequence>
<dbReference type="KEGG" id="nneo:PQG83_17445"/>
<dbReference type="AlphaFoldDB" id="A0AA96GHR6"/>
<dbReference type="Gene3D" id="1.25.40.10">
    <property type="entry name" value="Tetratricopeptide repeat domain"/>
    <property type="match status" value="1"/>
</dbReference>
<dbReference type="Proteomes" id="UP001302494">
    <property type="component" value="Chromosome"/>
</dbReference>
<feature type="chain" id="PRO_5041708702" evidence="1">
    <location>
        <begin position="21"/>
        <end position="246"/>
    </location>
</feature>
<dbReference type="EMBL" id="CP116968">
    <property type="protein sequence ID" value="WNM61522.1"/>
    <property type="molecule type" value="Genomic_DNA"/>
</dbReference>
<dbReference type="InterPro" id="IPR031823">
    <property type="entry name" value="TatT"/>
</dbReference>
<name>A0AA96GHR6_9BACT</name>
<dbReference type="SUPFAM" id="SSF48452">
    <property type="entry name" value="TPR-like"/>
    <property type="match status" value="1"/>
</dbReference>
<accession>A0AA96GHR6</accession>
<feature type="signal peptide" evidence="1">
    <location>
        <begin position="1"/>
        <end position="20"/>
    </location>
</feature>
<evidence type="ECO:0000313" key="2">
    <source>
        <dbReference type="EMBL" id="WNM61522.1"/>
    </source>
</evidence>
<keyword evidence="1" id="KW-0732">Signal</keyword>
<evidence type="ECO:0000256" key="1">
    <source>
        <dbReference type="SAM" id="SignalP"/>
    </source>
</evidence>
<gene>
    <name evidence="2" type="ORF">PQG83_17445</name>
</gene>
<reference evidence="2 3" key="1">
    <citation type="submission" date="2023-01" db="EMBL/GenBank/DDBJ databases">
        <title>Cultivation and genomic characterization of new, ubiquitous marine nitrite-oxidizing bacteria from the Nitrospirales.</title>
        <authorList>
            <person name="Mueller A.J."/>
            <person name="Daebeler A."/>
            <person name="Herbold C.W."/>
            <person name="Kirkegaard R.H."/>
            <person name="Daims H."/>
        </authorList>
    </citation>
    <scope>NUCLEOTIDE SEQUENCE [LARGE SCALE GENOMIC DNA]</scope>
    <source>
        <strain evidence="2 3">DK</strain>
    </source>
</reference>
<organism evidence="2 3">
    <name type="scientific">Candidatus Nitrospira neomarina</name>
    <dbReference type="NCBI Taxonomy" id="3020899"/>
    <lineage>
        <taxon>Bacteria</taxon>
        <taxon>Pseudomonadati</taxon>
        <taxon>Nitrospirota</taxon>
        <taxon>Nitrospiria</taxon>
        <taxon>Nitrospirales</taxon>
        <taxon>Nitrospiraceae</taxon>
        <taxon>Nitrospira</taxon>
    </lineage>
</organism>
<keyword evidence="3" id="KW-1185">Reference proteome</keyword>
<evidence type="ECO:0000313" key="3">
    <source>
        <dbReference type="Proteomes" id="UP001302494"/>
    </source>
</evidence>
<dbReference type="InterPro" id="IPR011990">
    <property type="entry name" value="TPR-like_helical_dom_sf"/>
</dbReference>
<dbReference type="RefSeq" id="WP_312743798.1">
    <property type="nucleotide sequence ID" value="NZ_CP116968.1"/>
</dbReference>
<proteinExistence type="predicted"/>
<dbReference type="Pfam" id="PF16811">
    <property type="entry name" value="TAtT"/>
    <property type="match status" value="1"/>
</dbReference>
<protein>
    <submittedName>
        <fullName evidence="2">TRAP transporter TatT component family protein</fullName>
    </submittedName>
</protein>